<proteinExistence type="predicted"/>
<feature type="domain" description="Integrase catalytic" evidence="2">
    <location>
        <begin position="133"/>
        <end position="223"/>
    </location>
</feature>
<dbReference type="Proteomes" id="UP000225706">
    <property type="component" value="Unassembled WGS sequence"/>
</dbReference>
<evidence type="ECO:0000256" key="1">
    <source>
        <dbReference type="SAM" id="MobiDB-lite"/>
    </source>
</evidence>
<dbReference type="GO" id="GO:0003676">
    <property type="term" value="F:nucleic acid binding"/>
    <property type="evidence" value="ECO:0007669"/>
    <property type="project" value="InterPro"/>
</dbReference>
<dbReference type="InterPro" id="IPR001584">
    <property type="entry name" value="Integrase_cat-core"/>
</dbReference>
<dbReference type="OrthoDB" id="5952779at2759"/>
<dbReference type="InterPro" id="IPR041588">
    <property type="entry name" value="Integrase_H2C2"/>
</dbReference>
<dbReference type="AlphaFoldDB" id="A0A2B4SAM2"/>
<dbReference type="InterPro" id="IPR036397">
    <property type="entry name" value="RNaseH_sf"/>
</dbReference>
<dbReference type="STRING" id="50429.A0A2B4SAM2"/>
<name>A0A2B4SAM2_STYPI</name>
<dbReference type="PANTHER" id="PTHR47331:SF1">
    <property type="entry name" value="GAG-LIKE PROTEIN"/>
    <property type="match status" value="1"/>
</dbReference>
<protein>
    <recommendedName>
        <fullName evidence="2">Integrase catalytic domain-containing protein</fullName>
    </recommendedName>
</protein>
<dbReference type="Pfam" id="PF17921">
    <property type="entry name" value="Integrase_H2C2"/>
    <property type="match status" value="1"/>
</dbReference>
<keyword evidence="4" id="KW-1185">Reference proteome</keyword>
<evidence type="ECO:0000313" key="3">
    <source>
        <dbReference type="EMBL" id="PFX26426.1"/>
    </source>
</evidence>
<evidence type="ECO:0000259" key="2">
    <source>
        <dbReference type="PROSITE" id="PS50994"/>
    </source>
</evidence>
<gene>
    <name evidence="3" type="ORF">AWC38_SpisGene8896</name>
</gene>
<organism evidence="3 4">
    <name type="scientific">Stylophora pistillata</name>
    <name type="common">Smooth cauliflower coral</name>
    <dbReference type="NCBI Taxonomy" id="50429"/>
    <lineage>
        <taxon>Eukaryota</taxon>
        <taxon>Metazoa</taxon>
        <taxon>Cnidaria</taxon>
        <taxon>Anthozoa</taxon>
        <taxon>Hexacorallia</taxon>
        <taxon>Scleractinia</taxon>
        <taxon>Astrocoeniina</taxon>
        <taxon>Pocilloporidae</taxon>
        <taxon>Stylophora</taxon>
    </lineage>
</organism>
<dbReference type="SUPFAM" id="SSF53098">
    <property type="entry name" value="Ribonuclease H-like"/>
    <property type="match status" value="1"/>
</dbReference>
<evidence type="ECO:0000313" key="4">
    <source>
        <dbReference type="Proteomes" id="UP000225706"/>
    </source>
</evidence>
<dbReference type="EMBL" id="LSMT01000126">
    <property type="protein sequence ID" value="PFX26426.1"/>
    <property type="molecule type" value="Genomic_DNA"/>
</dbReference>
<accession>A0A2B4SAM2</accession>
<dbReference type="InterPro" id="IPR012337">
    <property type="entry name" value="RNaseH-like_sf"/>
</dbReference>
<dbReference type="Gene3D" id="1.10.340.70">
    <property type="match status" value="1"/>
</dbReference>
<dbReference type="GO" id="GO:0015074">
    <property type="term" value="P:DNA integration"/>
    <property type="evidence" value="ECO:0007669"/>
    <property type="project" value="InterPro"/>
</dbReference>
<dbReference type="Gene3D" id="3.30.420.10">
    <property type="entry name" value="Ribonuclease H-like superfamily/Ribonuclease H"/>
    <property type="match status" value="1"/>
</dbReference>
<comment type="caution">
    <text evidence="3">The sequence shown here is derived from an EMBL/GenBank/DDBJ whole genome shotgun (WGS) entry which is preliminary data.</text>
</comment>
<sequence>MGNLWFEGPEWLSSPDKWSQQPEVAGTSETARETVKPKLEKQLFAKEEEQNETTDPLLHNKLATLIVRHVHEQTLHGGVSATLCCMRENFWTPKLRSLTKKVIHNCTICRRYRKKPLTTSYTSDSLLPVFRTELSDPFAVTGVDFAGPMYYKIKQSTTAKAYVALFTCATTRAVHLKLCRDLTATEFQRALKEFVARRPCPQTMASDNGKTFLTTGRWLHWEH</sequence>
<reference evidence="4" key="1">
    <citation type="journal article" date="2017" name="bioRxiv">
        <title>Comparative analysis of the genomes of Stylophora pistillata and Acropora digitifera provides evidence for extensive differences between species of corals.</title>
        <authorList>
            <person name="Voolstra C.R."/>
            <person name="Li Y."/>
            <person name="Liew Y.J."/>
            <person name="Baumgarten S."/>
            <person name="Zoccola D."/>
            <person name="Flot J.-F."/>
            <person name="Tambutte S."/>
            <person name="Allemand D."/>
            <person name="Aranda M."/>
        </authorList>
    </citation>
    <scope>NUCLEOTIDE SEQUENCE [LARGE SCALE GENOMIC DNA]</scope>
</reference>
<dbReference type="PANTHER" id="PTHR47331">
    <property type="entry name" value="PHD-TYPE DOMAIN-CONTAINING PROTEIN"/>
    <property type="match status" value="1"/>
</dbReference>
<feature type="region of interest" description="Disordered" evidence="1">
    <location>
        <begin position="11"/>
        <end position="35"/>
    </location>
</feature>
<dbReference type="PROSITE" id="PS50994">
    <property type="entry name" value="INTEGRASE"/>
    <property type="match status" value="1"/>
</dbReference>